<dbReference type="SUPFAM" id="SSF51445">
    <property type="entry name" value="(Trans)glycosidases"/>
    <property type="match status" value="1"/>
</dbReference>
<dbReference type="InterPro" id="IPR006047">
    <property type="entry name" value="GH13_cat_dom"/>
</dbReference>
<dbReference type="RefSeq" id="XP_022293937.1">
    <property type="nucleotide sequence ID" value="XM_022438229.1"/>
</dbReference>
<dbReference type="KEGG" id="cvn:111104338"/>
<dbReference type="InterPro" id="IPR031984">
    <property type="entry name" value="SLC3A2_N"/>
</dbReference>
<dbReference type="PANTHER" id="PTHR10357:SF179">
    <property type="entry name" value="NEUTRAL AND BASIC AMINO ACID TRANSPORT PROTEIN RBAT"/>
    <property type="match status" value="1"/>
</dbReference>
<dbReference type="OrthoDB" id="1740265at2759"/>
<dbReference type="Gene3D" id="3.90.400.10">
    <property type="entry name" value="Oligo-1,6-glucosidase, Domain 2"/>
    <property type="match status" value="1"/>
</dbReference>
<dbReference type="Proteomes" id="UP000694844">
    <property type="component" value="Chromosome 7"/>
</dbReference>
<dbReference type="InterPro" id="IPR013780">
    <property type="entry name" value="Glyco_hydro_b"/>
</dbReference>
<evidence type="ECO:0000313" key="4">
    <source>
        <dbReference type="RefSeq" id="XP_022293937.1"/>
    </source>
</evidence>
<evidence type="ECO:0000256" key="1">
    <source>
        <dbReference type="SAM" id="Phobius"/>
    </source>
</evidence>
<keyword evidence="1" id="KW-0472">Membrane</keyword>
<name>A0A8B8AR43_CRAVI</name>
<organism evidence="3 4">
    <name type="scientific">Crassostrea virginica</name>
    <name type="common">Eastern oyster</name>
    <dbReference type="NCBI Taxonomy" id="6565"/>
    <lineage>
        <taxon>Eukaryota</taxon>
        <taxon>Metazoa</taxon>
        <taxon>Spiralia</taxon>
        <taxon>Lophotrochozoa</taxon>
        <taxon>Mollusca</taxon>
        <taxon>Bivalvia</taxon>
        <taxon>Autobranchia</taxon>
        <taxon>Pteriomorphia</taxon>
        <taxon>Ostreida</taxon>
        <taxon>Ostreoidea</taxon>
        <taxon>Ostreidae</taxon>
        <taxon>Crassostrea</taxon>
    </lineage>
</organism>
<evidence type="ECO:0000313" key="3">
    <source>
        <dbReference type="Proteomes" id="UP000694844"/>
    </source>
</evidence>
<feature type="transmembrane region" description="Helical" evidence="1">
    <location>
        <begin position="80"/>
        <end position="99"/>
    </location>
</feature>
<dbReference type="AlphaFoldDB" id="A0A8B8AR43"/>
<gene>
    <name evidence="4" type="primary">LOC111104338</name>
</gene>
<evidence type="ECO:0000259" key="2">
    <source>
        <dbReference type="SMART" id="SM00642"/>
    </source>
</evidence>
<dbReference type="InterPro" id="IPR045857">
    <property type="entry name" value="O16G_dom_2"/>
</dbReference>
<dbReference type="GO" id="GO:0005975">
    <property type="term" value="P:carbohydrate metabolic process"/>
    <property type="evidence" value="ECO:0007669"/>
    <property type="project" value="InterPro"/>
</dbReference>
<sequence>MTAAAGSEGNCYILNVQESDRPLEDMQLINNQSFEICDEPDQLSTEEVDIEASTCELNEDEMKQHADTPFWQKLQKIIHIAFWVAWIAVLVSAICIVVLTPKCPHRPDQKWYDRETVYEILPESFRDSNAKAVTIYPKEGDGVGDLKGIKGRLSYIKDDLQCKIIYINSMYKSNDNDRIAVVDHRTLMSVFGTMEDFESLQKFSKKMKVRIIMDFVPNQTGNQNQWFLKSQKKEGKYKDYYIWASCDPKKNTYPNNWRSVTGGRAWAFDETRGECFYHHLELDKPELNLWNPDVKQELENILRFWLDKGVDGFHVKNSQYLFEDKNLGDEILIPGKTGNEYEDYEHNQTVNHPENYNILRKWKALLDTYNTKPGREKALIVTSSDDDWNTAFRYLNAGVTTVRVTPLSENGSSLAERIENKLKNFNFKGMGWMYGDKDSGHLASIMGPDLTKASLTLQATLPGVPFNYYGNEIGQTDNETMSAPWRYRTPMQWNSKGTGFSQNGPWLQRHDNYRTVNVQTENAIGEDYTTLKVYKKLQILRQKESFQWGKMTVSRDGDLLMYTRKAEGFPGYLVAINFGSIKLTKSFSKATGYSKKIKLIFHSHKNENIFNINMNDYILDSGHAIVLEFV</sequence>
<dbReference type="Pfam" id="PF16028">
    <property type="entry name" value="SLC3A2_N"/>
    <property type="match status" value="1"/>
</dbReference>
<dbReference type="GeneID" id="111104338"/>
<feature type="domain" description="Glycosyl hydrolase family 13 catalytic" evidence="2">
    <location>
        <begin position="119"/>
        <end position="521"/>
    </location>
</feature>
<dbReference type="PANTHER" id="PTHR10357">
    <property type="entry name" value="ALPHA-AMYLASE FAMILY MEMBER"/>
    <property type="match status" value="1"/>
</dbReference>
<protein>
    <submittedName>
        <fullName evidence="4">Neutral and basic amino acid transport protein rBAT-like</fullName>
    </submittedName>
</protein>
<accession>A0A8B8AR43</accession>
<dbReference type="InterPro" id="IPR017853">
    <property type="entry name" value="GH"/>
</dbReference>
<dbReference type="SMART" id="SM00642">
    <property type="entry name" value="Aamy"/>
    <property type="match status" value="1"/>
</dbReference>
<proteinExistence type="predicted"/>
<keyword evidence="3" id="KW-1185">Reference proteome</keyword>
<dbReference type="Pfam" id="PF00128">
    <property type="entry name" value="Alpha-amylase"/>
    <property type="match status" value="1"/>
</dbReference>
<keyword evidence="1" id="KW-1133">Transmembrane helix</keyword>
<reference evidence="4" key="1">
    <citation type="submission" date="2025-08" db="UniProtKB">
        <authorList>
            <consortium name="RefSeq"/>
        </authorList>
    </citation>
    <scope>IDENTIFICATION</scope>
    <source>
        <tissue evidence="4">Whole sample</tissue>
    </source>
</reference>
<dbReference type="Gene3D" id="3.20.20.80">
    <property type="entry name" value="Glycosidases"/>
    <property type="match status" value="2"/>
</dbReference>
<keyword evidence="1" id="KW-0812">Transmembrane</keyword>
<dbReference type="Gene3D" id="2.60.40.1180">
    <property type="entry name" value="Golgi alpha-mannosidase II"/>
    <property type="match status" value="1"/>
</dbReference>